<feature type="transmembrane region" description="Helical" evidence="1">
    <location>
        <begin position="72"/>
        <end position="94"/>
    </location>
</feature>
<keyword evidence="1" id="KW-1133">Transmembrane helix</keyword>
<sequence length="136" mass="15395">MGNIVLSRYVLTFTLSISSEKWKVSFVLLNTSSVLVTFIFSLFHLIAVYCFTISRLGHSRESTTQSMLISPCFACMYVCLNCIKIHLTFLHLLVNRSFRAGVTDKLACSKRGLQFPAACFTCTLQDRTDSFMRKGK</sequence>
<keyword evidence="3" id="KW-1185">Reference proteome</keyword>
<organism evidence="2 3">
    <name type="scientific">Panicum virgatum</name>
    <name type="common">Blackwell switchgrass</name>
    <dbReference type="NCBI Taxonomy" id="38727"/>
    <lineage>
        <taxon>Eukaryota</taxon>
        <taxon>Viridiplantae</taxon>
        <taxon>Streptophyta</taxon>
        <taxon>Embryophyta</taxon>
        <taxon>Tracheophyta</taxon>
        <taxon>Spermatophyta</taxon>
        <taxon>Magnoliopsida</taxon>
        <taxon>Liliopsida</taxon>
        <taxon>Poales</taxon>
        <taxon>Poaceae</taxon>
        <taxon>PACMAD clade</taxon>
        <taxon>Panicoideae</taxon>
        <taxon>Panicodae</taxon>
        <taxon>Paniceae</taxon>
        <taxon>Panicinae</taxon>
        <taxon>Panicum</taxon>
        <taxon>Panicum sect. Hiantes</taxon>
    </lineage>
</organism>
<name>A0A8T0QH94_PANVG</name>
<dbReference type="AlphaFoldDB" id="A0A8T0QH94"/>
<reference evidence="2" key="1">
    <citation type="submission" date="2020-05" db="EMBL/GenBank/DDBJ databases">
        <title>WGS assembly of Panicum virgatum.</title>
        <authorList>
            <person name="Lovell J.T."/>
            <person name="Jenkins J."/>
            <person name="Shu S."/>
            <person name="Juenger T.E."/>
            <person name="Schmutz J."/>
        </authorList>
    </citation>
    <scope>NUCLEOTIDE SEQUENCE</scope>
    <source>
        <strain evidence="2">AP13</strain>
    </source>
</reference>
<evidence type="ECO:0000313" key="2">
    <source>
        <dbReference type="EMBL" id="KAG2572865.1"/>
    </source>
</evidence>
<proteinExistence type="predicted"/>
<keyword evidence="1" id="KW-0812">Transmembrane</keyword>
<dbReference type="EMBL" id="CM029049">
    <property type="protein sequence ID" value="KAG2572865.1"/>
    <property type="molecule type" value="Genomic_DNA"/>
</dbReference>
<evidence type="ECO:0000256" key="1">
    <source>
        <dbReference type="SAM" id="Phobius"/>
    </source>
</evidence>
<comment type="caution">
    <text evidence="2">The sequence shown here is derived from an EMBL/GenBank/DDBJ whole genome shotgun (WGS) entry which is preliminary data.</text>
</comment>
<keyword evidence="1" id="KW-0472">Membrane</keyword>
<feature type="transmembrane region" description="Helical" evidence="1">
    <location>
        <begin position="26"/>
        <end position="51"/>
    </location>
</feature>
<evidence type="ECO:0000313" key="3">
    <source>
        <dbReference type="Proteomes" id="UP000823388"/>
    </source>
</evidence>
<dbReference type="Proteomes" id="UP000823388">
    <property type="component" value="Chromosome 7K"/>
</dbReference>
<accession>A0A8T0QH94</accession>
<gene>
    <name evidence="2" type="ORF">PVAP13_7KG311140</name>
</gene>
<protein>
    <submittedName>
        <fullName evidence="2">Uncharacterized protein</fullName>
    </submittedName>
</protein>